<dbReference type="EMBL" id="JAOYFB010000036">
    <property type="protein sequence ID" value="KAK4019567.1"/>
    <property type="molecule type" value="Genomic_DNA"/>
</dbReference>
<organism evidence="2 3">
    <name type="scientific">Daphnia magna</name>
    <dbReference type="NCBI Taxonomy" id="35525"/>
    <lineage>
        <taxon>Eukaryota</taxon>
        <taxon>Metazoa</taxon>
        <taxon>Ecdysozoa</taxon>
        <taxon>Arthropoda</taxon>
        <taxon>Crustacea</taxon>
        <taxon>Branchiopoda</taxon>
        <taxon>Diplostraca</taxon>
        <taxon>Cladocera</taxon>
        <taxon>Anomopoda</taxon>
        <taxon>Daphniidae</taxon>
        <taxon>Daphnia</taxon>
    </lineage>
</organism>
<keyword evidence="3" id="KW-1185">Reference proteome</keyword>
<reference evidence="2 3" key="1">
    <citation type="journal article" date="2023" name="Nucleic Acids Res.">
        <title>The hologenome of Daphnia magna reveals possible DNA methylation and microbiome-mediated evolution of the host genome.</title>
        <authorList>
            <person name="Chaturvedi A."/>
            <person name="Li X."/>
            <person name="Dhandapani V."/>
            <person name="Marshall H."/>
            <person name="Kissane S."/>
            <person name="Cuenca-Cambronero M."/>
            <person name="Asole G."/>
            <person name="Calvet F."/>
            <person name="Ruiz-Romero M."/>
            <person name="Marangio P."/>
            <person name="Guigo R."/>
            <person name="Rago D."/>
            <person name="Mirbahai L."/>
            <person name="Eastwood N."/>
            <person name="Colbourne J.K."/>
            <person name="Zhou J."/>
            <person name="Mallon E."/>
            <person name="Orsini L."/>
        </authorList>
    </citation>
    <scope>NUCLEOTIDE SEQUENCE [LARGE SCALE GENOMIC DNA]</scope>
    <source>
        <strain evidence="2">LRV0_1</strain>
    </source>
</reference>
<feature type="compositionally biased region" description="Basic residues" evidence="1">
    <location>
        <begin position="15"/>
        <end position="35"/>
    </location>
</feature>
<proteinExistence type="predicted"/>
<accession>A0ABR0A332</accession>
<evidence type="ECO:0000313" key="2">
    <source>
        <dbReference type="EMBL" id="KAK4019567.1"/>
    </source>
</evidence>
<dbReference type="Proteomes" id="UP001234178">
    <property type="component" value="Unassembled WGS sequence"/>
</dbReference>
<comment type="caution">
    <text evidence="2">The sequence shown here is derived from an EMBL/GenBank/DDBJ whole genome shotgun (WGS) entry which is preliminary data.</text>
</comment>
<evidence type="ECO:0000256" key="1">
    <source>
        <dbReference type="SAM" id="MobiDB-lite"/>
    </source>
</evidence>
<protein>
    <submittedName>
        <fullName evidence="2">Uncharacterized protein</fullName>
    </submittedName>
</protein>
<sequence>MHIRMQPKMLDGRPMRHPIAARRRNRAKASPRKRVMTTPVDDRTDYCVPDENLILPSDLLTFVE</sequence>
<gene>
    <name evidence="2" type="ORF">OUZ56_001582</name>
</gene>
<feature type="region of interest" description="Disordered" evidence="1">
    <location>
        <begin position="1"/>
        <end position="42"/>
    </location>
</feature>
<name>A0ABR0A332_9CRUS</name>
<evidence type="ECO:0000313" key="3">
    <source>
        <dbReference type="Proteomes" id="UP001234178"/>
    </source>
</evidence>